<dbReference type="Pfam" id="PF01730">
    <property type="entry name" value="UreF"/>
    <property type="match status" value="1"/>
</dbReference>
<dbReference type="Proteomes" id="UP000284842">
    <property type="component" value="Unassembled WGS sequence"/>
</dbReference>
<evidence type="ECO:0000256" key="1">
    <source>
        <dbReference type="ARBA" id="ARBA00022988"/>
    </source>
</evidence>
<keyword evidence="1" id="KW-0996">Nickel insertion</keyword>
<sequence>MSSTNDNNDTEAYILLTLADSNLPTGAFVASSGLESHVKHGFSSLSSSVEMATVNFVRDSLGSYARTALPFVADAHILVSNYCSAVEQSRLQETGEQMKERTNVLKALTDLDELYHTMTLNHVARRASISQGVALLTLYSKGFARPSSLSAFTATESQGQEDQMKNLLEAFKLKARREEVFGHLPVCWGMLTAALGLNLERAQYLHLFLHCRGLLSASVRLNDLGPYAAQQVLFHAVQPLIATEMDSIKHLRTGLLVDPQTIFDEPSQGPANTWPLGEILAARHDLQHSRIFNS</sequence>
<dbReference type="PANTHER" id="PTHR33620">
    <property type="entry name" value="UREASE ACCESSORY PROTEIN F"/>
    <property type="match status" value="1"/>
</dbReference>
<organism evidence="4 5">
    <name type="scientific">Panaeolus cyanescens</name>
    <dbReference type="NCBI Taxonomy" id="181874"/>
    <lineage>
        <taxon>Eukaryota</taxon>
        <taxon>Fungi</taxon>
        <taxon>Dikarya</taxon>
        <taxon>Basidiomycota</taxon>
        <taxon>Agaricomycotina</taxon>
        <taxon>Agaricomycetes</taxon>
        <taxon>Agaricomycetidae</taxon>
        <taxon>Agaricales</taxon>
        <taxon>Agaricineae</taxon>
        <taxon>Galeropsidaceae</taxon>
        <taxon>Panaeolus</taxon>
    </lineage>
</organism>
<evidence type="ECO:0000313" key="5">
    <source>
        <dbReference type="Proteomes" id="UP000284842"/>
    </source>
</evidence>
<keyword evidence="5" id="KW-1185">Reference proteome</keyword>
<dbReference type="InterPro" id="IPR002639">
    <property type="entry name" value="UreF"/>
</dbReference>
<evidence type="ECO:0008006" key="6">
    <source>
        <dbReference type="Google" id="ProtNLM"/>
    </source>
</evidence>
<reference evidence="4 5" key="1">
    <citation type="journal article" date="2018" name="Evol. Lett.">
        <title>Horizontal gene cluster transfer increased hallucinogenic mushroom diversity.</title>
        <authorList>
            <person name="Reynolds H.T."/>
            <person name="Vijayakumar V."/>
            <person name="Gluck-Thaler E."/>
            <person name="Korotkin H.B."/>
            <person name="Matheny P.B."/>
            <person name="Slot J.C."/>
        </authorList>
    </citation>
    <scope>NUCLEOTIDE SEQUENCE [LARGE SCALE GENOMIC DNA]</scope>
    <source>
        <strain evidence="4 5">2629</strain>
    </source>
</reference>
<protein>
    <recommendedName>
        <fullName evidence="6">Urease accessory protein UreF</fullName>
    </recommendedName>
</protein>
<keyword evidence="2" id="KW-0143">Chaperone</keyword>
<evidence type="ECO:0000256" key="3">
    <source>
        <dbReference type="ARBA" id="ARBA00046339"/>
    </source>
</evidence>
<dbReference type="GO" id="GO:0016151">
    <property type="term" value="F:nickel cation binding"/>
    <property type="evidence" value="ECO:0007669"/>
    <property type="project" value="InterPro"/>
</dbReference>
<dbReference type="InterPro" id="IPR038277">
    <property type="entry name" value="UreF_sf"/>
</dbReference>
<dbReference type="Gene3D" id="1.10.4190.10">
    <property type="entry name" value="Urease accessory protein UreF"/>
    <property type="match status" value="1"/>
</dbReference>
<evidence type="ECO:0000256" key="2">
    <source>
        <dbReference type="ARBA" id="ARBA00023186"/>
    </source>
</evidence>
<comment type="caution">
    <text evidence="4">The sequence shown here is derived from an EMBL/GenBank/DDBJ whole genome shotgun (WGS) entry which is preliminary data.</text>
</comment>
<name>A0A409WHY5_9AGAR</name>
<accession>A0A409WHY5</accession>
<gene>
    <name evidence="4" type="ORF">CVT24_006418</name>
</gene>
<dbReference type="EMBL" id="NHTK01005475">
    <property type="protein sequence ID" value="PPQ78117.1"/>
    <property type="molecule type" value="Genomic_DNA"/>
</dbReference>
<dbReference type="InParanoid" id="A0A409WHY5"/>
<dbReference type="HAMAP" id="MF_01385">
    <property type="entry name" value="UreF"/>
    <property type="match status" value="1"/>
</dbReference>
<dbReference type="FunCoup" id="A0A409WHY5">
    <property type="interactions" value="13"/>
</dbReference>
<dbReference type="AlphaFoldDB" id="A0A409WHY5"/>
<comment type="similarity">
    <text evidence="3">Belongs to the UreF family.</text>
</comment>
<proteinExistence type="inferred from homology"/>
<dbReference type="PANTHER" id="PTHR33620:SF1">
    <property type="entry name" value="UREASE ACCESSORY PROTEIN F"/>
    <property type="match status" value="1"/>
</dbReference>
<evidence type="ECO:0000313" key="4">
    <source>
        <dbReference type="EMBL" id="PPQ78117.1"/>
    </source>
</evidence>
<dbReference type="OrthoDB" id="2550922at2759"/>